<dbReference type="AlphaFoldDB" id="A0A437PXE6"/>
<evidence type="ECO:0000259" key="1">
    <source>
        <dbReference type="Pfam" id="PF18096"/>
    </source>
</evidence>
<gene>
    <name evidence="3" type="ORF">EOJ36_02705</name>
</gene>
<dbReference type="Gene3D" id="3.40.50.150">
    <property type="entry name" value="Vaccinia Virus protein VP39"/>
    <property type="match status" value="1"/>
</dbReference>
<organism evidence="3 4">
    <name type="scientific">Sandaracinomonas limnophila</name>
    <dbReference type="NCBI Taxonomy" id="1862386"/>
    <lineage>
        <taxon>Bacteria</taxon>
        <taxon>Pseudomonadati</taxon>
        <taxon>Bacteroidota</taxon>
        <taxon>Cytophagia</taxon>
        <taxon>Cytophagales</taxon>
        <taxon>Flectobacillaceae</taxon>
        <taxon>Sandaracinomonas</taxon>
    </lineage>
</organism>
<dbReference type="InterPro" id="IPR054168">
    <property type="entry name" value="PG_1098_Fer"/>
</dbReference>
<dbReference type="OrthoDB" id="1000417at2"/>
<dbReference type="InterPro" id="IPR029063">
    <property type="entry name" value="SAM-dependent_MTases_sf"/>
</dbReference>
<feature type="domain" description="THUMP-like" evidence="1">
    <location>
        <begin position="317"/>
        <end position="386"/>
    </location>
</feature>
<keyword evidence="3" id="KW-0489">Methyltransferase</keyword>
<sequence length="389" mass="44511">MLSKEEISFIQEHQNDDLFQLALQKSKFPNLDLPKLIFQIQSKSKHKNKLPIWSSNPAICLPVQLSLEQSSSEATALFKAQFISGNIADLTGGMGIDSWAFAQNPKNQISYFEINTDLAALTKENHSILNISSIQHYNQDGISFIQDNYKKFDWIYLDPARRGPKGEKVFLLKDCTPNVTETLPYLKENTGLLLKVSPMLDIDLCIKELNGISEVHIVCIQNEIKELLFIKKGISSFDPEIKIWDLSSPEISVFCGKKSTEKNQEIDYSETKDFLYEPHVGILKAGFFKSLNLYNIQKIQTNTHLYTSASEISNFPGRKFKVLGKGNLDRKWIEKIVPEGKINISCRNFPLKPEEIRKKLKYQEGGNFYLFAYKNHNNIPELAICQKTY</sequence>
<keyword evidence="4" id="KW-1185">Reference proteome</keyword>
<dbReference type="InterPro" id="IPR041497">
    <property type="entry name" value="Thump-like"/>
</dbReference>
<evidence type="ECO:0000313" key="4">
    <source>
        <dbReference type="Proteomes" id="UP000282832"/>
    </source>
</evidence>
<reference evidence="3 4" key="1">
    <citation type="submission" date="2019-01" db="EMBL/GenBank/DDBJ databases">
        <authorList>
            <person name="Chen W.-M."/>
        </authorList>
    </citation>
    <scope>NUCLEOTIDE SEQUENCE [LARGE SCALE GENOMIC DNA]</scope>
    <source>
        <strain evidence="3 4">FSY-15</strain>
    </source>
</reference>
<dbReference type="Pfam" id="PF22013">
    <property type="entry name" value="PG_1098_Fer"/>
    <property type="match status" value="1"/>
</dbReference>
<evidence type="ECO:0000259" key="2">
    <source>
        <dbReference type="Pfam" id="PF22013"/>
    </source>
</evidence>
<evidence type="ECO:0000313" key="3">
    <source>
        <dbReference type="EMBL" id="RVU26925.1"/>
    </source>
</evidence>
<dbReference type="GO" id="GO:0032259">
    <property type="term" value="P:methylation"/>
    <property type="evidence" value="ECO:0007669"/>
    <property type="project" value="UniProtKB-KW"/>
</dbReference>
<dbReference type="RefSeq" id="WP_127802476.1">
    <property type="nucleotide sequence ID" value="NZ_SACY01000001.1"/>
</dbReference>
<proteinExistence type="predicted"/>
<dbReference type="CDD" id="cd02440">
    <property type="entry name" value="AdoMet_MTases"/>
    <property type="match status" value="1"/>
</dbReference>
<dbReference type="Proteomes" id="UP000282832">
    <property type="component" value="Unassembled WGS sequence"/>
</dbReference>
<feature type="domain" description="PG-1098 ferredoxin-like" evidence="2">
    <location>
        <begin position="274"/>
        <end position="316"/>
    </location>
</feature>
<comment type="caution">
    <text evidence="3">The sequence shown here is derived from an EMBL/GenBank/DDBJ whole genome shotgun (WGS) entry which is preliminary data.</text>
</comment>
<dbReference type="Pfam" id="PF18096">
    <property type="entry name" value="Thump_like"/>
    <property type="match status" value="1"/>
</dbReference>
<name>A0A437PXE6_9BACT</name>
<keyword evidence="3" id="KW-0808">Transferase</keyword>
<protein>
    <submittedName>
        <fullName evidence="3">Class I SAM-dependent methyltransferase</fullName>
    </submittedName>
</protein>
<dbReference type="SUPFAM" id="SSF53335">
    <property type="entry name" value="S-adenosyl-L-methionine-dependent methyltransferases"/>
    <property type="match status" value="1"/>
</dbReference>
<dbReference type="Gene3D" id="1.10.10.1110">
    <property type="entry name" value="Methyltransferase PG1098, N-terminal domain"/>
    <property type="match status" value="1"/>
</dbReference>
<dbReference type="EMBL" id="SACY01000001">
    <property type="protein sequence ID" value="RVU26925.1"/>
    <property type="molecule type" value="Genomic_DNA"/>
</dbReference>
<accession>A0A437PXE6</accession>
<dbReference type="GO" id="GO:0008168">
    <property type="term" value="F:methyltransferase activity"/>
    <property type="evidence" value="ECO:0007669"/>
    <property type="project" value="UniProtKB-KW"/>
</dbReference>